<reference evidence="1 2" key="1">
    <citation type="journal article" date="2016" name="Nat. Commun.">
        <title>Thousands of microbial genomes shed light on interconnected biogeochemical processes in an aquifer system.</title>
        <authorList>
            <person name="Anantharaman K."/>
            <person name="Brown C.T."/>
            <person name="Hug L.A."/>
            <person name="Sharon I."/>
            <person name="Castelle C.J."/>
            <person name="Probst A.J."/>
            <person name="Thomas B.C."/>
            <person name="Singh A."/>
            <person name="Wilkins M.J."/>
            <person name="Karaoz U."/>
            <person name="Brodie E.L."/>
            <person name="Williams K.H."/>
            <person name="Hubbard S.S."/>
            <person name="Banfield J.F."/>
        </authorList>
    </citation>
    <scope>NUCLEOTIDE SEQUENCE [LARGE SCALE GENOMIC DNA]</scope>
</reference>
<dbReference type="SUPFAM" id="SSF158446">
    <property type="entry name" value="IVS-encoded protein-like"/>
    <property type="match status" value="1"/>
</dbReference>
<sequence length="201" mass="23315">MNQQSKETKIKYHAGYEYLLAYKITVPIYDYTVVFCKRCSSPNFLNYPNLSSHRTFDQMVQAARSGMTNIPEGNQQASLEGYIKLTGVNKGSLEELLKDFLSFARQNKVEIWVKEETVRRVREVGKVWGILKATPTLPDSPNFPDLPKDLAQAVNLMITLINQAIYLQKRLQESLEEKFVQKGGFRENLFKKRLEQKRKNF</sequence>
<dbReference type="InterPro" id="IPR026354">
    <property type="entry name" value="4helix_suffix_dom"/>
</dbReference>
<dbReference type="Gene3D" id="1.20.1440.60">
    <property type="entry name" value="23S rRNA-intervening sequence"/>
    <property type="match status" value="1"/>
</dbReference>
<accession>A0A1F5J8K6</accession>
<comment type="caution">
    <text evidence="1">The sequence shown here is derived from an EMBL/GenBank/DDBJ whole genome shotgun (WGS) entry which is preliminary data.</text>
</comment>
<protein>
    <recommendedName>
        <fullName evidence="3">Four helix bundle protein</fullName>
    </recommendedName>
</protein>
<dbReference type="EMBL" id="MFCX01000036">
    <property type="protein sequence ID" value="OGE24965.1"/>
    <property type="molecule type" value="Genomic_DNA"/>
</dbReference>
<gene>
    <name evidence="1" type="ORF">A3C26_00475</name>
</gene>
<dbReference type="NCBIfam" id="TIGR04258">
    <property type="entry name" value="4helix_suffix"/>
    <property type="match status" value="1"/>
</dbReference>
<dbReference type="InterPro" id="IPR036583">
    <property type="entry name" value="23S_rRNA_IVS_sf"/>
</dbReference>
<dbReference type="AlphaFoldDB" id="A0A1F5J8K6"/>
<evidence type="ECO:0008006" key="3">
    <source>
        <dbReference type="Google" id="ProtNLM"/>
    </source>
</evidence>
<organism evidence="1 2">
    <name type="scientific">Candidatus Daviesbacteria bacterium RIFCSPHIGHO2_02_FULL_39_12</name>
    <dbReference type="NCBI Taxonomy" id="1797770"/>
    <lineage>
        <taxon>Bacteria</taxon>
        <taxon>Candidatus Daviesiibacteriota</taxon>
    </lineage>
</organism>
<dbReference type="Proteomes" id="UP000177042">
    <property type="component" value="Unassembled WGS sequence"/>
</dbReference>
<name>A0A1F5J8K6_9BACT</name>
<proteinExistence type="predicted"/>
<evidence type="ECO:0000313" key="1">
    <source>
        <dbReference type="EMBL" id="OGE24965.1"/>
    </source>
</evidence>
<evidence type="ECO:0000313" key="2">
    <source>
        <dbReference type="Proteomes" id="UP000177042"/>
    </source>
</evidence>